<dbReference type="AlphaFoldDB" id="A0A0F9MYI8"/>
<reference evidence="1" key="1">
    <citation type="journal article" date="2015" name="Nature">
        <title>Complex archaea that bridge the gap between prokaryotes and eukaryotes.</title>
        <authorList>
            <person name="Spang A."/>
            <person name="Saw J.H."/>
            <person name="Jorgensen S.L."/>
            <person name="Zaremba-Niedzwiedzka K."/>
            <person name="Martijn J."/>
            <person name="Lind A.E."/>
            <person name="van Eijk R."/>
            <person name="Schleper C."/>
            <person name="Guy L."/>
            <person name="Ettema T.J."/>
        </authorList>
    </citation>
    <scope>NUCLEOTIDE SEQUENCE</scope>
</reference>
<evidence type="ECO:0000313" key="1">
    <source>
        <dbReference type="EMBL" id="KKM74312.1"/>
    </source>
</evidence>
<protein>
    <submittedName>
        <fullName evidence="1">Uncharacterized protein</fullName>
    </submittedName>
</protein>
<name>A0A0F9MYI8_9ZZZZ</name>
<organism evidence="1">
    <name type="scientific">marine sediment metagenome</name>
    <dbReference type="NCBI Taxonomy" id="412755"/>
    <lineage>
        <taxon>unclassified sequences</taxon>
        <taxon>metagenomes</taxon>
        <taxon>ecological metagenomes</taxon>
    </lineage>
</organism>
<comment type="caution">
    <text evidence="1">The sequence shown here is derived from an EMBL/GenBank/DDBJ whole genome shotgun (WGS) entry which is preliminary data.</text>
</comment>
<proteinExistence type="predicted"/>
<sequence>MLIEVQSHAGLDNLGDGSDHSFINQDVTSTGTPTFATVDTAELFNSGGDLKLQPDGAAPATLGDVTLFEDADVFDGDTPGRKFILHRKAGEGDARYEMYIDKNKTSQIASINGLMSFTSNNGSAAINFIGSEHSFGQYGNTANPPNKFWGYLTAPEGSNAKRYFEILVDDTDEFTHFNRQDADIVGLKINMPVLLPAHGLTIAADDVKLSLGADEAADSYFEWNETGYSKLRAYSAIGIYDFTAAADTDITFNFIGTTNSGQFFWDEDAAWFDYRSRILMSGAIQIRFRDPAIGIYSQADTFLDFFADGAVRIGDSAVGAPTNYVSFTDGTITQVGTGKTLESAKYKLTAIGGYAIRLTNKTGGNSVAGQLLAPYSATAVDDAVKTAAANSDEVFGITLDAGVADGSAMWVVVGGIADVLMDAGGSARGDRLISSATAGSADVWNVGGAVATHFLEIGHCVETVGGGALARTILHFN</sequence>
<dbReference type="EMBL" id="LAZR01009161">
    <property type="protein sequence ID" value="KKM74312.1"/>
    <property type="molecule type" value="Genomic_DNA"/>
</dbReference>
<accession>A0A0F9MYI8</accession>
<gene>
    <name evidence="1" type="ORF">LCGC14_1401570</name>
</gene>